<dbReference type="AlphaFoldDB" id="A0A7G9SHX1"/>
<organism evidence="1 2">
    <name type="scientific">Sphingomonas lutea</name>
    <dbReference type="NCBI Taxonomy" id="1045317"/>
    <lineage>
        <taxon>Bacteria</taxon>
        <taxon>Pseudomonadati</taxon>
        <taxon>Pseudomonadota</taxon>
        <taxon>Alphaproteobacteria</taxon>
        <taxon>Sphingomonadales</taxon>
        <taxon>Sphingomonadaceae</taxon>
        <taxon>Sphingomonas</taxon>
    </lineage>
</organism>
<gene>
    <name evidence="1" type="ORF">H9L13_00245</name>
</gene>
<dbReference type="EMBL" id="CP060718">
    <property type="protein sequence ID" value="QNN67446.1"/>
    <property type="molecule type" value="Genomic_DNA"/>
</dbReference>
<name>A0A7G9SHX1_9SPHN</name>
<protein>
    <submittedName>
        <fullName evidence="1">Uncharacterized protein</fullName>
    </submittedName>
</protein>
<evidence type="ECO:0000313" key="2">
    <source>
        <dbReference type="Proteomes" id="UP000515971"/>
    </source>
</evidence>
<proteinExistence type="predicted"/>
<evidence type="ECO:0000313" key="1">
    <source>
        <dbReference type="EMBL" id="QNN67446.1"/>
    </source>
</evidence>
<sequence length="149" mass="16630">MFSISQMLSVREQTKLSTRTFETLLDLNDRPHLLLAIEIRGAIFPHMNAEPFVQIVDERRRGARSWIADVADDGSAITGYFPLDADLSGSIVEFGYGSSAFGRIANYRASGEKLDRDRLSARTVVVTIELIRKISKLKSDEDPLAVLTE</sequence>
<keyword evidence="2" id="KW-1185">Reference proteome</keyword>
<dbReference type="RefSeq" id="WP_187538035.1">
    <property type="nucleotide sequence ID" value="NZ_BAABJT010000001.1"/>
</dbReference>
<dbReference type="KEGG" id="slut:H9L13_00245"/>
<dbReference type="Proteomes" id="UP000515971">
    <property type="component" value="Chromosome"/>
</dbReference>
<reference evidence="1 2" key="1">
    <citation type="submission" date="2020-08" db="EMBL/GenBank/DDBJ databases">
        <title>Genome sequence of Sphingomonas lutea KCTC 23642T.</title>
        <authorList>
            <person name="Hyun D.-W."/>
            <person name="Bae J.-W."/>
        </authorList>
    </citation>
    <scope>NUCLEOTIDE SEQUENCE [LARGE SCALE GENOMIC DNA]</scope>
    <source>
        <strain evidence="1 2">KCTC 23642</strain>
    </source>
</reference>
<accession>A0A7G9SHX1</accession>